<evidence type="ECO:0000256" key="1">
    <source>
        <dbReference type="ARBA" id="ARBA00001922"/>
    </source>
</evidence>
<evidence type="ECO:0000259" key="8">
    <source>
        <dbReference type="Pfam" id="PF01642"/>
    </source>
</evidence>
<dbReference type="Gene3D" id="3.20.20.240">
    <property type="entry name" value="Methylmalonyl-CoA mutase"/>
    <property type="match status" value="1"/>
</dbReference>
<name>A0A1X4XWQ9_9BACT</name>
<keyword evidence="5" id="KW-0479">Metal-binding</keyword>
<proteinExistence type="inferred from homology"/>
<dbReference type="InterPro" id="IPR016176">
    <property type="entry name" value="Cbl-dep_enz_cat"/>
</dbReference>
<evidence type="ECO:0000256" key="7">
    <source>
        <dbReference type="ARBA" id="ARBA00023285"/>
    </source>
</evidence>
<protein>
    <recommendedName>
        <fullName evidence="3">methylmalonyl-CoA mutase</fullName>
        <ecNumber evidence="3">5.4.99.2</ecNumber>
    </recommendedName>
</protein>
<sequence length="549" mass="62234">MGENSYKNWQEKTLIPYIKKNPTRKKKFETSSYLDVKELYADSDVKNYEQNLGYPGQYPFTRGPYPTMYRGQFWTMRQYAGFGTAKESNERYKYLLKQGQTGLSVAFDLPTQIGYDSDSPMSEGEVGKVGVAIDTIDDMETLFKDIPLDKVSTSMTINATAFILLAMYIVVGKKQGVDKKLLRGTIQNDILKEYIARGTYIYPPKPSMRIITDIFDYCAKEVPKWNTISISGYHIREAGSTAVQEAAFTLANGIEYVKSAIDKGLNVDEFAGRLSFFFNAHNDILEEVAKFRAARRMWAKIMKERFQAKNEKSQMLRFHTQTGGSTLTAQQPENNIVRVTLQALAAVLGGTQSLHTNSMDEALALPTEKSVRIALRTQQIIAYESGVANVVDPLGGSYYIESLTDTIEEKAWEYINKIDELGGMVAAIEQGFVQKEIQESAFQYQMDIENKERIIVGVNSFQIEEEPPKDLLKVDPSLRNEQIKNLQRVKSQRDNTKVLNNIKLLKETVQSNENIMPVVIECVENYATLQEIADALRQEFGEYKESVVI</sequence>
<dbReference type="SUPFAM" id="SSF51703">
    <property type="entry name" value="Cobalamin (vitamin B12)-dependent enzymes"/>
    <property type="match status" value="1"/>
</dbReference>
<dbReference type="EMBL" id="MDSU01000018">
    <property type="protein sequence ID" value="OSS41954.1"/>
    <property type="molecule type" value="Genomic_DNA"/>
</dbReference>
<dbReference type="InterPro" id="IPR006098">
    <property type="entry name" value="MMCoA_mutase_a_cat"/>
</dbReference>
<dbReference type="Proteomes" id="UP000194141">
    <property type="component" value="Unassembled WGS sequence"/>
</dbReference>
<evidence type="ECO:0000256" key="4">
    <source>
        <dbReference type="ARBA" id="ARBA00022628"/>
    </source>
</evidence>
<dbReference type="GO" id="GO:0031419">
    <property type="term" value="F:cobalamin binding"/>
    <property type="evidence" value="ECO:0007669"/>
    <property type="project" value="UniProtKB-KW"/>
</dbReference>
<dbReference type="NCBIfam" id="TIGR00641">
    <property type="entry name" value="acid_CoA_mut_N"/>
    <property type="match status" value="1"/>
</dbReference>
<dbReference type="GO" id="GO:0046872">
    <property type="term" value="F:metal ion binding"/>
    <property type="evidence" value="ECO:0007669"/>
    <property type="project" value="UniProtKB-KW"/>
</dbReference>
<dbReference type="FunFam" id="3.20.20.240:FF:000001">
    <property type="entry name" value="Probable methylmalonyl-coa mutase"/>
    <property type="match status" value="1"/>
</dbReference>
<dbReference type="AlphaFoldDB" id="A0A1X4XWQ9"/>
<keyword evidence="10" id="KW-1185">Reference proteome</keyword>
<dbReference type="Pfam" id="PF01642">
    <property type="entry name" value="MM_CoA_mutase"/>
    <property type="match status" value="1"/>
</dbReference>
<accession>A0A1X4XWQ9</accession>
<evidence type="ECO:0000256" key="5">
    <source>
        <dbReference type="ARBA" id="ARBA00022723"/>
    </source>
</evidence>
<dbReference type="PANTHER" id="PTHR48101:SF1">
    <property type="entry name" value="METHYLMALONYL-COA MUTASE, LARGE SUBUNIT"/>
    <property type="match status" value="1"/>
</dbReference>
<comment type="caution">
    <text evidence="9">The sequence shown here is derived from an EMBL/GenBank/DDBJ whole genome shotgun (WGS) entry which is preliminary data.</text>
</comment>
<dbReference type="CDD" id="cd03680">
    <property type="entry name" value="MM_CoA_mutase_ICM_like"/>
    <property type="match status" value="1"/>
</dbReference>
<dbReference type="GO" id="GO:0004494">
    <property type="term" value="F:methylmalonyl-CoA mutase activity"/>
    <property type="evidence" value="ECO:0007669"/>
    <property type="project" value="UniProtKB-EC"/>
</dbReference>
<dbReference type="InterPro" id="IPR006099">
    <property type="entry name" value="MeMalonylCoA_mutase_a/b_cat"/>
</dbReference>
<keyword evidence="6 9" id="KW-0413">Isomerase</keyword>
<organism evidence="9 10">
    <name type="scientific">Desulfurella amilsii</name>
    <dbReference type="NCBI Taxonomy" id="1562698"/>
    <lineage>
        <taxon>Bacteria</taxon>
        <taxon>Pseudomonadati</taxon>
        <taxon>Campylobacterota</taxon>
        <taxon>Desulfurellia</taxon>
        <taxon>Desulfurellales</taxon>
        <taxon>Desulfurellaceae</taxon>
        <taxon>Desulfurella</taxon>
    </lineage>
</organism>
<dbReference type="STRING" id="1562698.DESAMIL20_1507"/>
<dbReference type="RefSeq" id="WP_086034206.1">
    <property type="nucleotide sequence ID" value="NZ_MDSU01000018.1"/>
</dbReference>
<reference evidence="9 10" key="1">
    <citation type="journal article" date="2017" name="Front. Microbiol.">
        <title>Genome Sequence of Desulfurella amilsii Strain TR1 and Comparative Genomics of Desulfurellaceae Family.</title>
        <authorList>
            <person name="Florentino A.P."/>
            <person name="Stams A.J."/>
            <person name="Sanchez-Andrea I."/>
        </authorList>
    </citation>
    <scope>NUCLEOTIDE SEQUENCE [LARGE SCALE GENOMIC DNA]</scope>
    <source>
        <strain evidence="9 10">TR1</strain>
    </source>
</reference>
<comment type="similarity">
    <text evidence="2">Belongs to the methylmalonyl-CoA mutase family.</text>
</comment>
<dbReference type="PANTHER" id="PTHR48101">
    <property type="entry name" value="METHYLMALONYL-COA MUTASE, MITOCHONDRIAL-RELATED"/>
    <property type="match status" value="1"/>
</dbReference>
<evidence type="ECO:0000256" key="6">
    <source>
        <dbReference type="ARBA" id="ARBA00023235"/>
    </source>
</evidence>
<gene>
    <name evidence="9" type="ORF">DESAMIL20_1507</name>
</gene>
<comment type="cofactor">
    <cofactor evidence="1">
        <name>adenosylcob(III)alamin</name>
        <dbReference type="ChEBI" id="CHEBI:18408"/>
    </cofactor>
</comment>
<dbReference type="OrthoDB" id="9762378at2"/>
<keyword evidence="4" id="KW-0846">Cobalamin</keyword>
<evidence type="ECO:0000256" key="3">
    <source>
        <dbReference type="ARBA" id="ARBA00012398"/>
    </source>
</evidence>
<evidence type="ECO:0000313" key="9">
    <source>
        <dbReference type="EMBL" id="OSS41954.1"/>
    </source>
</evidence>
<evidence type="ECO:0000313" key="10">
    <source>
        <dbReference type="Proteomes" id="UP000194141"/>
    </source>
</evidence>
<evidence type="ECO:0000256" key="2">
    <source>
        <dbReference type="ARBA" id="ARBA00008465"/>
    </source>
</evidence>
<dbReference type="EC" id="5.4.99.2" evidence="3"/>
<feature type="domain" description="Methylmalonyl-CoA mutase alpha/beta chain catalytic" evidence="8">
    <location>
        <begin position="30"/>
        <end position="542"/>
    </location>
</feature>
<keyword evidence="7" id="KW-0170">Cobalt</keyword>